<organism evidence="2 3">
    <name type="scientific">Digitaria exilis</name>
    <dbReference type="NCBI Taxonomy" id="1010633"/>
    <lineage>
        <taxon>Eukaryota</taxon>
        <taxon>Viridiplantae</taxon>
        <taxon>Streptophyta</taxon>
        <taxon>Embryophyta</taxon>
        <taxon>Tracheophyta</taxon>
        <taxon>Spermatophyta</taxon>
        <taxon>Magnoliopsida</taxon>
        <taxon>Liliopsida</taxon>
        <taxon>Poales</taxon>
        <taxon>Poaceae</taxon>
        <taxon>PACMAD clade</taxon>
        <taxon>Panicoideae</taxon>
        <taxon>Panicodae</taxon>
        <taxon>Paniceae</taxon>
        <taxon>Anthephorinae</taxon>
        <taxon>Digitaria</taxon>
    </lineage>
</organism>
<comment type="caution">
    <text evidence="2">The sequence shown here is derived from an EMBL/GenBank/DDBJ whole genome shotgun (WGS) entry which is preliminary data.</text>
</comment>
<gene>
    <name evidence="2" type="ORF">HU200_004694</name>
</gene>
<dbReference type="Pfam" id="PF23650">
    <property type="entry name" value="DUF7148"/>
    <property type="match status" value="2"/>
</dbReference>
<dbReference type="GO" id="GO:0009570">
    <property type="term" value="C:chloroplast stroma"/>
    <property type="evidence" value="ECO:0007669"/>
    <property type="project" value="TreeGrafter"/>
</dbReference>
<dbReference type="GO" id="GO:0009535">
    <property type="term" value="C:chloroplast thylakoid membrane"/>
    <property type="evidence" value="ECO:0007669"/>
    <property type="project" value="TreeGrafter"/>
</dbReference>
<evidence type="ECO:0000313" key="3">
    <source>
        <dbReference type="Proteomes" id="UP000636709"/>
    </source>
</evidence>
<dbReference type="Proteomes" id="UP000636709">
    <property type="component" value="Unassembled WGS sequence"/>
</dbReference>
<proteinExistence type="predicted"/>
<dbReference type="AlphaFoldDB" id="A0A835KS23"/>
<name>A0A835KS23_9POAL</name>
<dbReference type="PANTHER" id="PTHR36352:SF1">
    <property type="entry name" value="EXPRESSED PROTEIN"/>
    <property type="match status" value="1"/>
</dbReference>
<accession>A0A835KS23</accession>
<feature type="domain" description="DUF7148" evidence="1">
    <location>
        <begin position="51"/>
        <end position="76"/>
    </location>
</feature>
<evidence type="ECO:0000259" key="1">
    <source>
        <dbReference type="Pfam" id="PF23650"/>
    </source>
</evidence>
<reference evidence="2" key="1">
    <citation type="submission" date="2020-07" db="EMBL/GenBank/DDBJ databases">
        <title>Genome sequence and genetic diversity analysis of an under-domesticated orphan crop, white fonio (Digitaria exilis).</title>
        <authorList>
            <person name="Bennetzen J.L."/>
            <person name="Chen S."/>
            <person name="Ma X."/>
            <person name="Wang X."/>
            <person name="Yssel A.E.J."/>
            <person name="Chaluvadi S.R."/>
            <person name="Johnson M."/>
            <person name="Gangashetty P."/>
            <person name="Hamidou F."/>
            <person name="Sanogo M.D."/>
            <person name="Zwaenepoel A."/>
            <person name="Wallace J."/>
            <person name="Van De Peer Y."/>
            <person name="Van Deynze A."/>
        </authorList>
    </citation>
    <scope>NUCLEOTIDE SEQUENCE</scope>
    <source>
        <tissue evidence="2">Leaves</tissue>
    </source>
</reference>
<dbReference type="InterPro" id="IPR055572">
    <property type="entry name" value="DUF7148"/>
</dbReference>
<dbReference type="EMBL" id="JACEFO010000325">
    <property type="protein sequence ID" value="KAF8775288.1"/>
    <property type="molecule type" value="Genomic_DNA"/>
</dbReference>
<dbReference type="PANTHER" id="PTHR36352">
    <property type="entry name" value="EXPRESSED PROTEIN"/>
    <property type="match status" value="1"/>
</dbReference>
<evidence type="ECO:0000313" key="2">
    <source>
        <dbReference type="EMBL" id="KAF8775288.1"/>
    </source>
</evidence>
<protein>
    <recommendedName>
        <fullName evidence="1">DUF7148 domain-containing protein</fullName>
    </recommendedName>
</protein>
<sequence>MSGYFSGMRSRSFVEGATCSSTVLQRYACRARMAVKPPCAAPGKGGTIPVDDGVNLGTVKLHGNIDMARFESLLFQALDGTGLVFQAMRNGPMKDKEPPGEPRIMRSLLQAL</sequence>
<keyword evidence="3" id="KW-1185">Reference proteome</keyword>
<feature type="domain" description="DUF7148" evidence="1">
    <location>
        <begin position="79"/>
        <end position="112"/>
    </location>
</feature>
<dbReference type="OrthoDB" id="1930092at2759"/>